<proteinExistence type="predicted"/>
<feature type="transmembrane region" description="Helical" evidence="1">
    <location>
        <begin position="38"/>
        <end position="56"/>
    </location>
</feature>
<organism evidence="4 5">
    <name type="scientific">Mycoplana ramosa</name>
    <name type="common">Mycoplana bullata</name>
    <dbReference type="NCBI Taxonomy" id="40837"/>
    <lineage>
        <taxon>Bacteria</taxon>
        <taxon>Pseudomonadati</taxon>
        <taxon>Pseudomonadota</taxon>
        <taxon>Alphaproteobacteria</taxon>
        <taxon>Hyphomicrobiales</taxon>
        <taxon>Rhizobiaceae</taxon>
        <taxon>Mycoplana</taxon>
    </lineage>
</organism>
<accession>A0ABW3YRH5</accession>
<dbReference type="PANTHER" id="PTHR39084">
    <property type="entry name" value="MEMBRANE PROTEIN-RELATED"/>
    <property type="match status" value="1"/>
</dbReference>
<feature type="transmembrane region" description="Helical" evidence="1">
    <location>
        <begin position="239"/>
        <end position="261"/>
    </location>
</feature>
<evidence type="ECO:0000313" key="5">
    <source>
        <dbReference type="Proteomes" id="UP001597173"/>
    </source>
</evidence>
<feature type="transmembrane region" description="Helical" evidence="1">
    <location>
        <begin position="205"/>
        <end position="227"/>
    </location>
</feature>
<feature type="transmembrane region" description="Helical" evidence="1">
    <location>
        <begin position="400"/>
        <end position="422"/>
    </location>
</feature>
<dbReference type="Pfam" id="PF02308">
    <property type="entry name" value="MgtC"/>
    <property type="match status" value="1"/>
</dbReference>
<feature type="transmembrane region" description="Helical" evidence="1">
    <location>
        <begin position="177"/>
        <end position="196"/>
    </location>
</feature>
<feature type="domain" description="MgtC/SapB/SrpB/YhiD N-terminal" evidence="2">
    <location>
        <begin position="10"/>
        <end position="135"/>
    </location>
</feature>
<dbReference type="InterPro" id="IPR025105">
    <property type="entry name" value="DUF4010"/>
</dbReference>
<name>A0ABW3YRH5_MYCRA</name>
<reference evidence="5" key="1">
    <citation type="journal article" date="2019" name="Int. J. Syst. Evol. Microbiol.">
        <title>The Global Catalogue of Microorganisms (GCM) 10K type strain sequencing project: providing services to taxonomists for standard genome sequencing and annotation.</title>
        <authorList>
            <consortium name="The Broad Institute Genomics Platform"/>
            <consortium name="The Broad Institute Genome Sequencing Center for Infectious Disease"/>
            <person name="Wu L."/>
            <person name="Ma J."/>
        </authorList>
    </citation>
    <scope>NUCLEOTIDE SEQUENCE [LARGE SCALE GENOMIC DNA]</scope>
    <source>
        <strain evidence="5">CCUG 55609</strain>
    </source>
</reference>
<dbReference type="InterPro" id="IPR049177">
    <property type="entry name" value="MgtC_SapB_SrpB_YhiD_N"/>
</dbReference>
<feature type="domain" description="DUF4010" evidence="3">
    <location>
        <begin position="183"/>
        <end position="389"/>
    </location>
</feature>
<keyword evidence="1" id="KW-0812">Transmembrane</keyword>
<evidence type="ECO:0000313" key="4">
    <source>
        <dbReference type="EMBL" id="MFD1326905.1"/>
    </source>
</evidence>
<keyword evidence="1" id="KW-0472">Membrane</keyword>
<protein>
    <submittedName>
        <fullName evidence="4">MgtC/SapB family protein</fullName>
    </submittedName>
</protein>
<keyword evidence="5" id="KW-1185">Reference proteome</keyword>
<dbReference type="Proteomes" id="UP001597173">
    <property type="component" value="Unassembled WGS sequence"/>
</dbReference>
<feature type="transmembrane region" description="Helical" evidence="1">
    <location>
        <begin position="308"/>
        <end position="328"/>
    </location>
</feature>
<feature type="transmembrane region" description="Helical" evidence="1">
    <location>
        <begin position="145"/>
        <end position="162"/>
    </location>
</feature>
<feature type="transmembrane region" description="Helical" evidence="1">
    <location>
        <begin position="115"/>
        <end position="133"/>
    </location>
</feature>
<feature type="transmembrane region" description="Helical" evidence="1">
    <location>
        <begin position="268"/>
        <end position="288"/>
    </location>
</feature>
<evidence type="ECO:0000259" key="3">
    <source>
        <dbReference type="Pfam" id="PF13194"/>
    </source>
</evidence>
<evidence type="ECO:0000259" key="2">
    <source>
        <dbReference type="Pfam" id="PF02308"/>
    </source>
</evidence>
<dbReference type="Pfam" id="PF13194">
    <property type="entry name" value="DUF4010"/>
    <property type="match status" value="1"/>
</dbReference>
<comment type="caution">
    <text evidence="4">The sequence shown here is derived from an EMBL/GenBank/DDBJ whole genome shotgun (WGS) entry which is preliminary data.</text>
</comment>
<dbReference type="EMBL" id="JBHTNF010000001">
    <property type="protein sequence ID" value="MFD1326905.1"/>
    <property type="molecule type" value="Genomic_DNA"/>
</dbReference>
<feature type="transmembrane region" description="Helical" evidence="1">
    <location>
        <begin position="91"/>
        <end position="109"/>
    </location>
</feature>
<evidence type="ECO:0000256" key="1">
    <source>
        <dbReference type="SAM" id="Phobius"/>
    </source>
</evidence>
<gene>
    <name evidence="4" type="ORF">ACFQ33_03225</name>
</gene>
<dbReference type="PANTHER" id="PTHR39084:SF1">
    <property type="entry name" value="DUF4010 DOMAIN-CONTAINING PROTEIN"/>
    <property type="match status" value="1"/>
</dbReference>
<dbReference type="RefSeq" id="WP_374837416.1">
    <property type="nucleotide sequence ID" value="NZ_JBHEEW010000004.1"/>
</dbReference>
<feature type="transmembrane region" description="Helical" evidence="1">
    <location>
        <begin position="368"/>
        <end position="388"/>
    </location>
</feature>
<sequence>MDTIEAFQRLGVALAVGLLIGIERGWQERTVRAGGRTAGIRTFALIGLLGGLTGYLQPYFGTAFAIAVLLLFGAIFTLFKRREAEEEEDYSVTGVVAAILVFVLGTAAVVADPGVAAAAGVVTAGFLAARDRLHGFLRRLTWVELRSALVLLAMTVVALPLLPDRAIDPWGGLNPRSLWLMTVMIAAISYAGYIAVRVAGPDRGILFAGAAGGLASSTALTVAFANFARSAPESGRQLAAGAIIAGTLSLARVLVLSFLLAPSLSLRLAASLVPALLAMLAVVVWTIWRGTERQKAPELNMNNPFELRVVLQFGALLGAITWISKVLADYAGPALLYVVAAISGTMDIDAITLSTARLASGTLSLDTAATAILIAVVVNLLTKVGLAASGAGASAFTARLAGATLLCIGCGLAGYVLLMPLVPAPAPA</sequence>
<feature type="transmembrane region" description="Helical" evidence="1">
    <location>
        <begin position="335"/>
        <end position="356"/>
    </location>
</feature>
<keyword evidence="1" id="KW-1133">Transmembrane helix</keyword>
<feature type="transmembrane region" description="Helical" evidence="1">
    <location>
        <begin position="62"/>
        <end position="79"/>
    </location>
</feature>